<proteinExistence type="inferred from homology"/>
<keyword evidence="4" id="KW-1003">Cell membrane</keyword>
<feature type="domain" description="Flagellar M-ring C-terminal" evidence="13">
    <location>
        <begin position="243"/>
        <end position="408"/>
    </location>
</feature>
<accession>A0A9X3TWG4</accession>
<evidence type="ECO:0000259" key="13">
    <source>
        <dbReference type="Pfam" id="PF08345"/>
    </source>
</evidence>
<keyword evidence="6 11" id="KW-1133">Transmembrane helix</keyword>
<comment type="subcellular location">
    <subcellularLocation>
        <location evidence="1 9">Bacterial flagellum basal body</location>
    </subcellularLocation>
    <subcellularLocation>
        <location evidence="2">Cell membrane</location>
        <topology evidence="2">Multi-pass membrane protein</topology>
    </subcellularLocation>
</comment>
<keyword evidence="8 9" id="KW-0975">Bacterial flagellum</keyword>
<evidence type="ECO:0000256" key="6">
    <source>
        <dbReference type="ARBA" id="ARBA00022989"/>
    </source>
</evidence>
<reference evidence="14" key="1">
    <citation type="submission" date="2022-08" db="EMBL/GenBank/DDBJ databases">
        <authorList>
            <person name="Vandamme P."/>
            <person name="Hettiarachchi A."/>
            <person name="Peeters C."/>
            <person name="Cnockaert M."/>
            <person name="Carlier A."/>
        </authorList>
    </citation>
    <scope>NUCLEOTIDE SEQUENCE</scope>
    <source>
        <strain evidence="14">LMG 31809</strain>
    </source>
</reference>
<gene>
    <name evidence="14" type="primary">fliF</name>
    <name evidence="14" type="ORF">NYP16_03465</name>
</gene>
<evidence type="ECO:0000256" key="9">
    <source>
        <dbReference type="PIRNR" id="PIRNR004862"/>
    </source>
</evidence>
<evidence type="ECO:0000256" key="7">
    <source>
        <dbReference type="ARBA" id="ARBA00023136"/>
    </source>
</evidence>
<dbReference type="PANTHER" id="PTHR30046:SF0">
    <property type="entry name" value="FLAGELLAR M-RING PROTEIN"/>
    <property type="match status" value="1"/>
</dbReference>
<evidence type="ECO:0000256" key="3">
    <source>
        <dbReference type="ARBA" id="ARBA00007971"/>
    </source>
</evidence>
<comment type="function">
    <text evidence="9">The M ring may be actively involved in energy transduction.</text>
</comment>
<name>A0A9X3TWG4_9PROT</name>
<feature type="transmembrane region" description="Helical" evidence="11">
    <location>
        <begin position="431"/>
        <end position="452"/>
    </location>
</feature>
<dbReference type="GO" id="GO:0003774">
    <property type="term" value="F:cytoskeletal motor activity"/>
    <property type="evidence" value="ECO:0007669"/>
    <property type="project" value="InterPro"/>
</dbReference>
<dbReference type="NCBIfam" id="TIGR00206">
    <property type="entry name" value="fliF"/>
    <property type="match status" value="1"/>
</dbReference>
<dbReference type="Pfam" id="PF01514">
    <property type="entry name" value="YscJ_FliF"/>
    <property type="match status" value="1"/>
</dbReference>
<dbReference type="Gene3D" id="3.30.300.30">
    <property type="match status" value="1"/>
</dbReference>
<dbReference type="GO" id="GO:0071973">
    <property type="term" value="P:bacterial-type flagellum-dependent cell motility"/>
    <property type="evidence" value="ECO:0007669"/>
    <property type="project" value="InterPro"/>
</dbReference>
<evidence type="ECO:0000256" key="5">
    <source>
        <dbReference type="ARBA" id="ARBA00022692"/>
    </source>
</evidence>
<sequence length="563" mass="60754">MLQFFRGLGPTRLAAMAAVGATLIAFFFFITMRLAEPKMALLYSDLESGDSAKIIAKLQGMTIPYQASEDGSTILVPSDKVLDLRMNIAQENIVGSGSIGYELFDKSDALGTTSFVQNINHVRALEGELARTIRSINSIISARVHLVLPQRELFSREERKPSASIAVKTRGSSLNAGQIRAIQNLVASAVPDLEPTRVSIIDHRGVLLAKGISGDETDMLASTMEEKRINYERRLREQIETLLERSVGLGKVRAEVAVEMDMSRVTTNSELYDPESQVARSTVTVNDHSNESQNNKDAGVSVATNLPDADTQQAGNAQTNSTMAARSEETVNYEISRTTKVEVHEAGTVKKLSVAVLVDGNYVTGPNGESNYTPRSPEELAKLTALVRSSMGFDEKRGDHADVINMRFADVEGSAPSAIDINILGFKKDDLFRLAEIFVLGLVGILVIFLVLRPLINRISGQGTPALTGPGGDFGGPQMGTLLGSDMVALPPAGNLPQFPVDENGRPLTARQIAERPGGLETAIEVASIESRVQGSAVKKVGELIERHPEEAAAVVRNWLYGS</sequence>
<evidence type="ECO:0000256" key="4">
    <source>
        <dbReference type="ARBA" id="ARBA00022475"/>
    </source>
</evidence>
<dbReference type="GO" id="GO:0009431">
    <property type="term" value="C:bacterial-type flagellum basal body, MS ring"/>
    <property type="evidence" value="ECO:0007669"/>
    <property type="project" value="InterPro"/>
</dbReference>
<dbReference type="PIRSF" id="PIRSF004862">
    <property type="entry name" value="FliF"/>
    <property type="match status" value="1"/>
</dbReference>
<keyword evidence="15" id="KW-1185">Reference proteome</keyword>
<dbReference type="Pfam" id="PF08345">
    <property type="entry name" value="YscJ_FliF_C"/>
    <property type="match status" value="1"/>
</dbReference>
<dbReference type="Proteomes" id="UP001141619">
    <property type="component" value="Unassembled WGS sequence"/>
</dbReference>
<keyword evidence="14" id="KW-0282">Flagellum</keyword>
<evidence type="ECO:0000256" key="11">
    <source>
        <dbReference type="SAM" id="Phobius"/>
    </source>
</evidence>
<evidence type="ECO:0000259" key="12">
    <source>
        <dbReference type="Pfam" id="PF01514"/>
    </source>
</evidence>
<protein>
    <recommendedName>
        <fullName evidence="9">Flagellar M-ring protein</fullName>
    </recommendedName>
</protein>
<dbReference type="PRINTS" id="PR01009">
    <property type="entry name" value="FLGMRINGFLIF"/>
</dbReference>
<dbReference type="GO" id="GO:0005886">
    <property type="term" value="C:plasma membrane"/>
    <property type="evidence" value="ECO:0007669"/>
    <property type="project" value="UniProtKB-SubCell"/>
</dbReference>
<keyword evidence="14" id="KW-0969">Cilium</keyword>
<dbReference type="InterPro" id="IPR006182">
    <property type="entry name" value="FliF_N_dom"/>
</dbReference>
<dbReference type="PANTHER" id="PTHR30046">
    <property type="entry name" value="FLAGELLAR M-RING PROTEIN"/>
    <property type="match status" value="1"/>
</dbReference>
<comment type="caution">
    <text evidence="14">The sequence shown here is derived from an EMBL/GenBank/DDBJ whole genome shotgun (WGS) entry which is preliminary data.</text>
</comment>
<dbReference type="EMBL" id="JANWOI010000001">
    <property type="protein sequence ID" value="MDA5193016.1"/>
    <property type="molecule type" value="Genomic_DNA"/>
</dbReference>
<keyword evidence="14" id="KW-0966">Cell projection</keyword>
<dbReference type="InterPro" id="IPR043427">
    <property type="entry name" value="YscJ/FliF"/>
</dbReference>
<evidence type="ECO:0000256" key="1">
    <source>
        <dbReference type="ARBA" id="ARBA00004117"/>
    </source>
</evidence>
<comment type="similarity">
    <text evidence="3 9">Belongs to the FliF family.</text>
</comment>
<evidence type="ECO:0000256" key="10">
    <source>
        <dbReference type="SAM" id="MobiDB-lite"/>
    </source>
</evidence>
<evidence type="ECO:0000256" key="8">
    <source>
        <dbReference type="ARBA" id="ARBA00023143"/>
    </source>
</evidence>
<dbReference type="RefSeq" id="WP_274942991.1">
    <property type="nucleotide sequence ID" value="NZ_JANWOI010000001.1"/>
</dbReference>
<dbReference type="InterPro" id="IPR013556">
    <property type="entry name" value="Flag_M-ring_C"/>
</dbReference>
<dbReference type="AlphaFoldDB" id="A0A9X3TWG4"/>
<dbReference type="InterPro" id="IPR045851">
    <property type="entry name" value="AMP-bd_C_sf"/>
</dbReference>
<keyword evidence="7 11" id="KW-0472">Membrane</keyword>
<keyword evidence="5 11" id="KW-0812">Transmembrane</keyword>
<reference evidence="14" key="2">
    <citation type="journal article" date="2023" name="Syst. Appl. Microbiol.">
        <title>Govania unica gen. nov., sp. nov., a rare biosphere bacterium that represents a novel family in the class Alphaproteobacteria.</title>
        <authorList>
            <person name="Vandamme P."/>
            <person name="Peeters C."/>
            <person name="Hettiarachchi A."/>
            <person name="Cnockaert M."/>
            <person name="Carlier A."/>
        </authorList>
    </citation>
    <scope>NUCLEOTIDE SEQUENCE</scope>
    <source>
        <strain evidence="14">LMG 31809</strain>
    </source>
</reference>
<feature type="transmembrane region" description="Helical" evidence="11">
    <location>
        <begin position="12"/>
        <end position="30"/>
    </location>
</feature>
<feature type="compositionally biased region" description="Polar residues" evidence="10">
    <location>
        <begin position="310"/>
        <end position="324"/>
    </location>
</feature>
<evidence type="ECO:0000313" key="15">
    <source>
        <dbReference type="Proteomes" id="UP001141619"/>
    </source>
</evidence>
<evidence type="ECO:0000313" key="14">
    <source>
        <dbReference type="EMBL" id="MDA5193016.1"/>
    </source>
</evidence>
<dbReference type="InterPro" id="IPR000067">
    <property type="entry name" value="FlgMring_FliF"/>
</dbReference>
<evidence type="ECO:0000256" key="2">
    <source>
        <dbReference type="ARBA" id="ARBA00004651"/>
    </source>
</evidence>
<organism evidence="14 15">
    <name type="scientific">Govanella unica</name>
    <dbReference type="NCBI Taxonomy" id="2975056"/>
    <lineage>
        <taxon>Bacteria</taxon>
        <taxon>Pseudomonadati</taxon>
        <taxon>Pseudomonadota</taxon>
        <taxon>Alphaproteobacteria</taxon>
        <taxon>Emcibacterales</taxon>
        <taxon>Govanellaceae</taxon>
        <taxon>Govanella</taxon>
    </lineage>
</organism>
<feature type="region of interest" description="Disordered" evidence="10">
    <location>
        <begin position="310"/>
        <end position="330"/>
    </location>
</feature>
<feature type="domain" description="Flagellar M-ring N-terminal" evidence="12">
    <location>
        <begin position="35"/>
        <end position="209"/>
    </location>
</feature>